<keyword evidence="3" id="KW-1185">Reference proteome</keyword>
<accession>A0ABU3GPK2</accession>
<feature type="signal peptide" evidence="1">
    <location>
        <begin position="1"/>
        <end position="28"/>
    </location>
</feature>
<protein>
    <recommendedName>
        <fullName evidence="4">DUF3078 domain-containing protein</fullName>
    </recommendedName>
</protein>
<organism evidence="2 3">
    <name type="scientific">Mucilaginibacter terrae</name>
    <dbReference type="NCBI Taxonomy" id="1955052"/>
    <lineage>
        <taxon>Bacteria</taxon>
        <taxon>Pseudomonadati</taxon>
        <taxon>Bacteroidota</taxon>
        <taxon>Sphingobacteriia</taxon>
        <taxon>Sphingobacteriales</taxon>
        <taxon>Sphingobacteriaceae</taxon>
        <taxon>Mucilaginibacter</taxon>
    </lineage>
</organism>
<name>A0ABU3GPK2_9SPHI</name>
<proteinExistence type="predicted"/>
<keyword evidence="1" id="KW-0732">Signal</keyword>
<dbReference type="RefSeq" id="WP_311947620.1">
    <property type="nucleotide sequence ID" value="NZ_JAVLVU010000001.1"/>
</dbReference>
<gene>
    <name evidence="2" type="ORF">QE417_000780</name>
</gene>
<evidence type="ECO:0000256" key="1">
    <source>
        <dbReference type="SAM" id="SignalP"/>
    </source>
</evidence>
<dbReference type="EMBL" id="JAVLVU010000001">
    <property type="protein sequence ID" value="MDT3401708.1"/>
    <property type="molecule type" value="Genomic_DNA"/>
</dbReference>
<reference evidence="3" key="1">
    <citation type="submission" date="2023-07" db="EMBL/GenBank/DDBJ databases">
        <title>Functional and genomic diversity of the sorghum phyllosphere microbiome.</title>
        <authorList>
            <person name="Shade A."/>
        </authorList>
    </citation>
    <scope>NUCLEOTIDE SEQUENCE [LARGE SCALE GENOMIC DNA]</scope>
    <source>
        <strain evidence="3">SORGH_AS_0422</strain>
    </source>
</reference>
<evidence type="ECO:0000313" key="3">
    <source>
        <dbReference type="Proteomes" id="UP001258315"/>
    </source>
</evidence>
<dbReference type="Proteomes" id="UP001258315">
    <property type="component" value="Unassembled WGS sequence"/>
</dbReference>
<evidence type="ECO:0000313" key="2">
    <source>
        <dbReference type="EMBL" id="MDT3401708.1"/>
    </source>
</evidence>
<comment type="caution">
    <text evidence="2">The sequence shown here is derived from an EMBL/GenBank/DDBJ whole genome shotgun (WGS) entry which is preliminary data.</text>
</comment>
<sequence length="404" mass="45708">MKHLISVTSQRLVILLCFITSFCSVTNAQDSVYRAKFEEYIKDNNDKHQPVASLRYDPNKKINLNYGGIKSNITIRVDSISFLVKDGYIIDINVYSADNSFSNSNSPIDITSRRFSKNDRLQGLLNRDEYIGIKDVFQWKFYNNFAVDDGLYWLTPTNKEIVLKRNVGINNVLDLRLYSDALGLFGGKPNAIAQTDARFKHIIYKYNYRNSGVFIPGHYVKVNFNAAKFDSQLKYADSAKFSRSKLLQKSYISAEVAVNLISGWAGKKSLSSLYLDAGVGLNMGYLAKKVDTVSVTTPNLFFEAGANLKTSDNIGADLYARFIKQYSAQTNFTNAAGEIQNLKKNFWKLGAELYWNAFENKANRLFARFNYFVATDHVDSSNQFVQFQFGYSVLLSSLAKGKGQ</sequence>
<evidence type="ECO:0008006" key="4">
    <source>
        <dbReference type="Google" id="ProtNLM"/>
    </source>
</evidence>
<feature type="chain" id="PRO_5046196342" description="DUF3078 domain-containing protein" evidence="1">
    <location>
        <begin position="29"/>
        <end position="404"/>
    </location>
</feature>